<dbReference type="EMBL" id="JABBGG010000002">
    <property type="protein sequence ID" value="NML60346.1"/>
    <property type="molecule type" value="Genomic_DNA"/>
</dbReference>
<feature type="transmembrane region" description="Helical" evidence="8">
    <location>
        <begin position="98"/>
        <end position="117"/>
    </location>
</feature>
<dbReference type="GO" id="GO:0008233">
    <property type="term" value="F:peptidase activity"/>
    <property type="evidence" value="ECO:0007669"/>
    <property type="project" value="UniProtKB-KW"/>
</dbReference>
<sequence>MTLAPARPAPQYALFALIGAALLLPLLVYFSTAASIVGIWQRSETFAHGFVIVPLSAWMIWRRRAELQNLPVAPFWPALLLLAVCGAAWLLGSIGGVSIVRQFALAAMLPLCVLAVLGLRIARVIAFPLLFLLLGVPFGESLIDPLIGVTADFTVDAVRASGIPVFREGNSFSLPTGNWSVVEACSGVRYLISSFTLGCLYAYLSYRSAGRRALFVLFSILVPIVANGLRAYSIVMIGHLSGMTLAVGVDHLIYGWVFFGIVMFLLFWIGSFWREDRPAAPVVAAAAPSVTWPAPARIGAMAAALAFSLALWPAYGSYLGRPAHGAQAPVELASFTPAWEPAVAPARLQPHFKGASAELHQSYQNGGQAVALDLFFYRSGPAGTELISSSNRLVAPESHKLWRQETPVTRTELLGERRLALREVLLFARSGARVLVWHWYWIDGTATASPYTGKLLQVRQKLMSKRDDGAILVVSAPFDERPEAAREAMRAFLAANLAALETTLERTRSQP</sequence>
<comment type="caution">
    <text evidence="10">The sequence shown here is derived from an EMBL/GenBank/DDBJ whole genome shotgun (WGS) entry which is preliminary data.</text>
</comment>
<keyword evidence="11" id="KW-1185">Reference proteome</keyword>
<feature type="domain" description="Methanolan biosynthesis EpsI" evidence="9">
    <location>
        <begin position="305"/>
        <end position="502"/>
    </location>
</feature>
<feature type="transmembrane region" description="Helical" evidence="8">
    <location>
        <begin position="73"/>
        <end position="92"/>
    </location>
</feature>
<dbReference type="NCBIfam" id="TIGR03109">
    <property type="entry name" value="exosort_XrtA"/>
    <property type="match status" value="1"/>
</dbReference>
<dbReference type="Pfam" id="PF09721">
    <property type="entry name" value="Exosortase_EpsH"/>
    <property type="match status" value="1"/>
</dbReference>
<dbReference type="NCBIfam" id="TIGR04178">
    <property type="entry name" value="exo_archaeo"/>
    <property type="match status" value="1"/>
</dbReference>
<gene>
    <name evidence="10" type="primary">xrtA</name>
    <name evidence="10" type="ORF">HHL21_04435</name>
</gene>
<keyword evidence="5 10" id="KW-0378">Hydrolase</keyword>
<dbReference type="InterPro" id="IPR026392">
    <property type="entry name" value="Exo/Archaeosortase_dom"/>
</dbReference>
<dbReference type="AlphaFoldDB" id="A0A848HEU3"/>
<keyword evidence="3" id="KW-0645">Protease</keyword>
<dbReference type="InterPro" id="IPR017540">
    <property type="entry name" value="Exosortase-1"/>
</dbReference>
<evidence type="ECO:0000256" key="5">
    <source>
        <dbReference type="ARBA" id="ARBA00022801"/>
    </source>
</evidence>
<protein>
    <submittedName>
        <fullName evidence="10">Exosortase A</fullName>
        <ecNumber evidence="10">3.4.22.-</ecNumber>
    </submittedName>
</protein>
<dbReference type="InterPro" id="IPR019127">
    <property type="entry name" value="Exosortase"/>
</dbReference>
<dbReference type="NCBIfam" id="TIGR02602">
    <property type="entry name" value="8TM_EpsH"/>
    <property type="match status" value="1"/>
</dbReference>
<dbReference type="InterPro" id="IPR013426">
    <property type="entry name" value="EpsH-like"/>
</dbReference>
<keyword evidence="4 8" id="KW-0812">Transmembrane</keyword>
<feature type="transmembrane region" description="Helical" evidence="8">
    <location>
        <begin position="188"/>
        <end position="206"/>
    </location>
</feature>
<reference evidence="10 11" key="1">
    <citation type="submission" date="2020-04" db="EMBL/GenBank/DDBJ databases">
        <title>Massilia sp. RP-1-19 isolated from soil.</title>
        <authorList>
            <person name="Dahal R.H."/>
        </authorList>
    </citation>
    <scope>NUCLEOTIDE SEQUENCE [LARGE SCALE GENOMIC DNA]</scope>
    <source>
        <strain evidence="10 11">RP-1-19</strain>
    </source>
</reference>
<feature type="transmembrane region" description="Helical" evidence="8">
    <location>
        <begin position="124"/>
        <end position="143"/>
    </location>
</feature>
<dbReference type="NCBIfam" id="TIGR02914">
    <property type="entry name" value="EpsI_fam"/>
    <property type="match status" value="1"/>
</dbReference>
<dbReference type="EC" id="3.4.22.-" evidence="10"/>
<name>A0A848HEU3_9BURK</name>
<evidence type="ECO:0000313" key="11">
    <source>
        <dbReference type="Proteomes" id="UP000583752"/>
    </source>
</evidence>
<evidence type="ECO:0000256" key="3">
    <source>
        <dbReference type="ARBA" id="ARBA00022670"/>
    </source>
</evidence>
<dbReference type="Pfam" id="PF11984">
    <property type="entry name" value="DUF3485"/>
    <property type="match status" value="1"/>
</dbReference>
<feature type="transmembrane region" description="Helical" evidence="8">
    <location>
        <begin position="213"/>
        <end position="233"/>
    </location>
</feature>
<accession>A0A848HEU3</accession>
<keyword evidence="7 8" id="KW-0472">Membrane</keyword>
<dbReference type="InterPro" id="IPR014263">
    <property type="entry name" value="Methanolan_biosynth_EpsI"/>
</dbReference>
<evidence type="ECO:0000256" key="2">
    <source>
        <dbReference type="ARBA" id="ARBA00022475"/>
    </source>
</evidence>
<evidence type="ECO:0000313" key="10">
    <source>
        <dbReference type="EMBL" id="NML60346.1"/>
    </source>
</evidence>
<comment type="subcellular location">
    <subcellularLocation>
        <location evidence="1">Cell membrane</location>
        <topology evidence="1">Multi-pass membrane protein</topology>
    </subcellularLocation>
</comment>
<dbReference type="GO" id="GO:0006508">
    <property type="term" value="P:proteolysis"/>
    <property type="evidence" value="ECO:0007669"/>
    <property type="project" value="UniProtKB-KW"/>
</dbReference>
<keyword evidence="6 8" id="KW-1133">Transmembrane helix</keyword>
<evidence type="ECO:0000256" key="6">
    <source>
        <dbReference type="ARBA" id="ARBA00022989"/>
    </source>
</evidence>
<feature type="transmembrane region" description="Helical" evidence="8">
    <location>
        <begin position="253"/>
        <end position="273"/>
    </location>
</feature>
<evidence type="ECO:0000256" key="1">
    <source>
        <dbReference type="ARBA" id="ARBA00004651"/>
    </source>
</evidence>
<feature type="transmembrane region" description="Helical" evidence="8">
    <location>
        <begin position="12"/>
        <end position="39"/>
    </location>
</feature>
<keyword evidence="2" id="KW-1003">Cell membrane</keyword>
<evidence type="ECO:0000256" key="7">
    <source>
        <dbReference type="ARBA" id="ARBA00023136"/>
    </source>
</evidence>
<proteinExistence type="predicted"/>
<evidence type="ECO:0000256" key="4">
    <source>
        <dbReference type="ARBA" id="ARBA00022692"/>
    </source>
</evidence>
<dbReference type="GO" id="GO:0005886">
    <property type="term" value="C:plasma membrane"/>
    <property type="evidence" value="ECO:0007669"/>
    <property type="project" value="UniProtKB-SubCell"/>
</dbReference>
<organism evidence="10 11">
    <name type="scientific">Massilia polaris</name>
    <dbReference type="NCBI Taxonomy" id="2728846"/>
    <lineage>
        <taxon>Bacteria</taxon>
        <taxon>Pseudomonadati</taxon>
        <taxon>Pseudomonadota</taxon>
        <taxon>Betaproteobacteria</taxon>
        <taxon>Burkholderiales</taxon>
        <taxon>Oxalobacteraceae</taxon>
        <taxon>Telluria group</taxon>
        <taxon>Massilia</taxon>
    </lineage>
</organism>
<evidence type="ECO:0000256" key="8">
    <source>
        <dbReference type="SAM" id="Phobius"/>
    </source>
</evidence>
<feature type="transmembrane region" description="Helical" evidence="8">
    <location>
        <begin position="294"/>
        <end position="315"/>
    </location>
</feature>
<dbReference type="Proteomes" id="UP000583752">
    <property type="component" value="Unassembled WGS sequence"/>
</dbReference>
<evidence type="ECO:0000259" key="9">
    <source>
        <dbReference type="Pfam" id="PF11984"/>
    </source>
</evidence>
<feature type="transmembrane region" description="Helical" evidence="8">
    <location>
        <begin position="45"/>
        <end position="61"/>
    </location>
</feature>